<accession>A0ABT1BTW2</accession>
<dbReference type="PANTHER" id="PTHR31637:SF0">
    <property type="entry name" value="2,3-BISPHOSPHOGLYCERATE-INDEPENDENT PHOSPHOGLYCERATE MUTASE"/>
    <property type="match status" value="1"/>
</dbReference>
<evidence type="ECO:0000256" key="4">
    <source>
        <dbReference type="ARBA" id="ARBA00022723"/>
    </source>
</evidence>
<dbReference type="PIRSF" id="PIRSF001492">
    <property type="entry name" value="IPGAM"/>
    <property type="match status" value="1"/>
</dbReference>
<comment type="caution">
    <text evidence="12">The sequence shown here is derived from an EMBL/GenBank/DDBJ whole genome shotgun (WGS) entry which is preliminary data.</text>
</comment>
<dbReference type="InterPro" id="IPR036646">
    <property type="entry name" value="PGAM_B_sf"/>
</dbReference>
<feature type="binding site" evidence="8">
    <location>
        <begin position="152"/>
        <end position="153"/>
    </location>
    <ligand>
        <name>substrate</name>
    </ligand>
</feature>
<evidence type="ECO:0000256" key="2">
    <source>
        <dbReference type="ARBA" id="ARBA00004798"/>
    </source>
</evidence>
<dbReference type="Pfam" id="PF01676">
    <property type="entry name" value="Metalloenzyme"/>
    <property type="match status" value="1"/>
</dbReference>
<keyword evidence="7 8" id="KW-0413">Isomerase</keyword>
<feature type="binding site" evidence="8">
    <location>
        <position position="122"/>
    </location>
    <ligand>
        <name>substrate</name>
    </ligand>
</feature>
<comment type="pathway">
    <text evidence="2 8">Carbohydrate degradation; glycolysis; pyruvate from D-glyceraldehyde 3-phosphate: step 3/5.</text>
</comment>
<feature type="active site" description="Phosphoserine intermediate" evidence="8">
    <location>
        <position position="61"/>
    </location>
</feature>
<gene>
    <name evidence="8 12" type="primary">gpmI</name>
    <name evidence="12" type="ORF">NG821_01450</name>
</gene>
<dbReference type="CDD" id="cd16010">
    <property type="entry name" value="iPGM"/>
    <property type="match status" value="1"/>
</dbReference>
<keyword evidence="13" id="KW-1185">Reference proteome</keyword>
<sequence>MAKKALLMILDGWGLGKHGKGDVIFNTPTPYLDYLNAVSAHSQLMACGEDVGLPEGQMGNSEVGHLNIGAGRIVYQDLVKINKACESGEILKNEGVVNAFSYARKTGKKLHIMGLTSTGGVHASLAHLKKFIEIGKAYQLKNVFVHCFMDGRDTDPKSGKGFIADVQKVCDANGAHIADIIGRFYAMDRDKRWNRVKEAYDLLVEGKGKQASDMVQAMQQSYDEGVTDEFIKPIHNSAADGTIGDGDVVIFLNFRNDRARELTQVLTQADMPEEGMHTLKDLQYYCMTPYDAGFKGVHVLFPKDNVQDTLAEYLSKKGLRQLHTAETEKYAHVTFFFNGGREAPFPGEDRILVHSPKVATYDLKPEMSAFEVKDKLVGAIRTQQYDFVVVNFANGDMVGHTGIYHAIAKAVVAVDHCVHDVIETAKANGYEALIIADHGNADNAINPDGTPNTAHSLNPVPFIYVTDNNSATVKDGRLADVAPSILHIMGLEQPADMTGENLITDR</sequence>
<reference evidence="12 13" key="1">
    <citation type="submission" date="2022-06" db="EMBL/GenBank/DDBJ databases">
        <title>A taxonomic note on the genus Prevotella: Description of four novel genera and emended description of the genera Hallella and Xylanibacter.</title>
        <authorList>
            <person name="Hitch T.C.A."/>
        </authorList>
    </citation>
    <scope>NUCLEOTIDE SEQUENCE [LARGE SCALE GENOMIC DNA]</scope>
    <source>
        <strain evidence="12 13">DSM 100619</strain>
    </source>
</reference>
<keyword evidence="5 8" id="KW-0324">Glycolysis</keyword>
<feature type="domain" description="BPG-independent PGAM N-terminal" evidence="11">
    <location>
        <begin position="81"/>
        <end position="291"/>
    </location>
</feature>
<dbReference type="EC" id="5.4.2.12" evidence="8 9"/>
<keyword evidence="6 8" id="KW-0464">Manganese</keyword>
<feature type="binding site" evidence="8">
    <location>
        <position position="437"/>
    </location>
    <ligand>
        <name>Mn(2+)</name>
        <dbReference type="ChEBI" id="CHEBI:29035"/>
        <label>2</label>
    </ligand>
</feature>
<dbReference type="Pfam" id="PF06415">
    <property type="entry name" value="iPGM_N"/>
    <property type="match status" value="1"/>
</dbReference>
<evidence type="ECO:0000313" key="13">
    <source>
        <dbReference type="Proteomes" id="UP001204015"/>
    </source>
</evidence>
<dbReference type="SUPFAM" id="SSF64158">
    <property type="entry name" value="2,3-Bisphosphoglycerate-independent phosphoglycerate mutase, substrate-binding domain"/>
    <property type="match status" value="1"/>
</dbReference>
<keyword evidence="4 8" id="KW-0479">Metal-binding</keyword>
<dbReference type="Proteomes" id="UP001204015">
    <property type="component" value="Unassembled WGS sequence"/>
</dbReference>
<evidence type="ECO:0000256" key="3">
    <source>
        <dbReference type="ARBA" id="ARBA00008819"/>
    </source>
</evidence>
<comment type="subunit">
    <text evidence="8">Monomer.</text>
</comment>
<evidence type="ECO:0000256" key="5">
    <source>
        <dbReference type="ARBA" id="ARBA00023152"/>
    </source>
</evidence>
<protein>
    <recommendedName>
        <fullName evidence="8 9">2,3-bisphosphoglycerate-independent phosphoglycerate mutase</fullName>
        <shortName evidence="8">BPG-independent PGAM</shortName>
        <shortName evidence="8">Phosphoglyceromutase</shortName>
        <shortName evidence="8">iPGM</shortName>
        <ecNumber evidence="8 9">5.4.2.12</ecNumber>
    </recommendedName>
</protein>
<dbReference type="RefSeq" id="WP_252759885.1">
    <property type="nucleotide sequence ID" value="NZ_JAMXLY010000003.1"/>
</dbReference>
<comment type="function">
    <text evidence="8">Catalyzes the interconversion of 2-phosphoglycerate and 3-phosphoglycerate.</text>
</comment>
<dbReference type="GO" id="GO:0004619">
    <property type="term" value="F:phosphoglycerate mutase activity"/>
    <property type="evidence" value="ECO:0007669"/>
    <property type="project" value="UniProtKB-EC"/>
</dbReference>
<feature type="binding site" evidence="8">
    <location>
        <position position="438"/>
    </location>
    <ligand>
        <name>Mn(2+)</name>
        <dbReference type="ChEBI" id="CHEBI:29035"/>
        <label>2</label>
    </ligand>
</feature>
<comment type="cofactor">
    <cofactor evidence="8">
        <name>Mn(2+)</name>
        <dbReference type="ChEBI" id="CHEBI:29035"/>
    </cofactor>
    <text evidence="8">Binds 2 manganese ions per subunit.</text>
</comment>
<proteinExistence type="inferred from homology"/>
<feature type="binding site" evidence="8">
    <location>
        <begin position="255"/>
        <end position="258"/>
    </location>
    <ligand>
        <name>substrate</name>
    </ligand>
</feature>
<feature type="binding site" evidence="8">
    <location>
        <position position="329"/>
    </location>
    <ligand>
        <name>substrate</name>
    </ligand>
</feature>
<evidence type="ECO:0000256" key="6">
    <source>
        <dbReference type="ARBA" id="ARBA00023211"/>
    </source>
</evidence>
<comment type="catalytic activity">
    <reaction evidence="1 8">
        <text>(2R)-2-phosphoglycerate = (2R)-3-phosphoglycerate</text>
        <dbReference type="Rhea" id="RHEA:15901"/>
        <dbReference type="ChEBI" id="CHEBI:58272"/>
        <dbReference type="ChEBI" id="CHEBI:58289"/>
        <dbReference type="EC" id="5.4.2.12"/>
    </reaction>
</comment>
<feature type="binding site" evidence="8">
    <location>
        <position position="183"/>
    </location>
    <ligand>
        <name>substrate</name>
    </ligand>
</feature>
<dbReference type="PANTHER" id="PTHR31637">
    <property type="entry name" value="2,3-BISPHOSPHOGLYCERATE-INDEPENDENT PHOSPHOGLYCERATE MUTASE"/>
    <property type="match status" value="1"/>
</dbReference>
<dbReference type="NCBIfam" id="TIGR01307">
    <property type="entry name" value="pgm_bpd_ind"/>
    <property type="match status" value="1"/>
</dbReference>
<evidence type="ECO:0000256" key="1">
    <source>
        <dbReference type="ARBA" id="ARBA00000370"/>
    </source>
</evidence>
<dbReference type="InterPro" id="IPR011258">
    <property type="entry name" value="BPG-indep_PGM_N"/>
</dbReference>
<feature type="binding site" evidence="8">
    <location>
        <position position="189"/>
    </location>
    <ligand>
        <name>substrate</name>
    </ligand>
</feature>
<feature type="binding site" evidence="8">
    <location>
        <position position="400"/>
    </location>
    <ligand>
        <name>Mn(2+)</name>
        <dbReference type="ChEBI" id="CHEBI:29035"/>
        <label>1</label>
    </ligand>
</feature>
<evidence type="ECO:0000256" key="7">
    <source>
        <dbReference type="ARBA" id="ARBA00023235"/>
    </source>
</evidence>
<comment type="similarity">
    <text evidence="3 8">Belongs to the BPG-independent phosphoglycerate mutase family.</text>
</comment>
<evidence type="ECO:0000313" key="12">
    <source>
        <dbReference type="EMBL" id="MCO6024521.1"/>
    </source>
</evidence>
<evidence type="ECO:0000256" key="8">
    <source>
        <dbReference type="HAMAP-Rule" id="MF_01038"/>
    </source>
</evidence>
<dbReference type="SUPFAM" id="SSF53649">
    <property type="entry name" value="Alkaline phosphatase-like"/>
    <property type="match status" value="1"/>
</dbReference>
<feature type="binding site" evidence="8">
    <location>
        <position position="61"/>
    </location>
    <ligand>
        <name>Mn(2+)</name>
        <dbReference type="ChEBI" id="CHEBI:29035"/>
        <label>2</label>
    </ligand>
</feature>
<dbReference type="Gene3D" id="3.40.720.10">
    <property type="entry name" value="Alkaline Phosphatase, subunit A"/>
    <property type="match status" value="1"/>
</dbReference>
<evidence type="ECO:0000259" key="11">
    <source>
        <dbReference type="Pfam" id="PF06415"/>
    </source>
</evidence>
<dbReference type="InterPro" id="IPR005995">
    <property type="entry name" value="Pgm_bpd_ind"/>
</dbReference>
<feature type="domain" description="Metalloenzyme" evidence="10">
    <location>
        <begin position="3"/>
        <end position="492"/>
    </location>
</feature>
<feature type="binding site" evidence="8">
    <location>
        <position position="455"/>
    </location>
    <ligand>
        <name>Mn(2+)</name>
        <dbReference type="ChEBI" id="CHEBI:29035"/>
        <label>1</label>
    </ligand>
</feature>
<feature type="binding site" evidence="8">
    <location>
        <position position="396"/>
    </location>
    <ligand>
        <name>Mn(2+)</name>
        <dbReference type="ChEBI" id="CHEBI:29035"/>
        <label>1</label>
    </ligand>
</feature>
<organism evidence="12 13">
    <name type="scientific">Segatella cerevisiae</name>
    <dbReference type="NCBI Taxonomy" id="2053716"/>
    <lineage>
        <taxon>Bacteria</taxon>
        <taxon>Pseudomonadati</taxon>
        <taxon>Bacteroidota</taxon>
        <taxon>Bacteroidia</taxon>
        <taxon>Bacteroidales</taxon>
        <taxon>Prevotellaceae</taxon>
        <taxon>Segatella</taxon>
    </lineage>
</organism>
<evidence type="ECO:0000256" key="9">
    <source>
        <dbReference type="NCBIfam" id="TIGR01307"/>
    </source>
</evidence>
<dbReference type="Gene3D" id="3.40.1450.10">
    <property type="entry name" value="BPG-independent phosphoglycerate mutase, domain B"/>
    <property type="match status" value="1"/>
</dbReference>
<dbReference type="HAMAP" id="MF_01038">
    <property type="entry name" value="GpmI"/>
    <property type="match status" value="1"/>
</dbReference>
<dbReference type="InterPro" id="IPR006124">
    <property type="entry name" value="Metalloenzyme"/>
</dbReference>
<evidence type="ECO:0000259" key="10">
    <source>
        <dbReference type="Pfam" id="PF01676"/>
    </source>
</evidence>
<feature type="binding site" evidence="8">
    <location>
        <position position="11"/>
    </location>
    <ligand>
        <name>Mn(2+)</name>
        <dbReference type="ChEBI" id="CHEBI:29035"/>
        <label>2</label>
    </ligand>
</feature>
<dbReference type="InterPro" id="IPR017850">
    <property type="entry name" value="Alkaline_phosphatase_core_sf"/>
</dbReference>
<dbReference type="EMBL" id="JAMXLY010000003">
    <property type="protein sequence ID" value="MCO6024521.1"/>
    <property type="molecule type" value="Genomic_DNA"/>
</dbReference>
<name>A0ABT1BTW2_9BACT</name>